<evidence type="ECO:0000313" key="2">
    <source>
        <dbReference type="Proteomes" id="UP000191240"/>
    </source>
</evidence>
<accession>A0A1M6C5T0</accession>
<protein>
    <submittedName>
        <fullName evidence="1">Uncharacterized protein</fullName>
    </submittedName>
</protein>
<dbReference type="Proteomes" id="UP000191240">
    <property type="component" value="Unassembled WGS sequence"/>
</dbReference>
<dbReference type="AlphaFoldDB" id="A0A1M6C5T0"/>
<evidence type="ECO:0000313" key="1">
    <source>
        <dbReference type="EMBL" id="SHI56366.1"/>
    </source>
</evidence>
<dbReference type="EMBL" id="FQYW01000007">
    <property type="protein sequence ID" value="SHI56366.1"/>
    <property type="molecule type" value="Genomic_DNA"/>
</dbReference>
<gene>
    <name evidence="1" type="ORF">SAMN02745671_01015</name>
</gene>
<organism evidence="1 2">
    <name type="scientific">Anaerovibrio lipolyticus DSM 3074</name>
    <dbReference type="NCBI Taxonomy" id="1120997"/>
    <lineage>
        <taxon>Bacteria</taxon>
        <taxon>Bacillati</taxon>
        <taxon>Bacillota</taxon>
        <taxon>Negativicutes</taxon>
        <taxon>Selenomonadales</taxon>
        <taxon>Selenomonadaceae</taxon>
        <taxon>Anaerovibrio</taxon>
    </lineage>
</organism>
<reference evidence="1 2" key="1">
    <citation type="submission" date="2016-11" db="EMBL/GenBank/DDBJ databases">
        <authorList>
            <person name="Jaros S."/>
            <person name="Januszkiewicz K."/>
            <person name="Wedrychowicz H."/>
        </authorList>
    </citation>
    <scope>NUCLEOTIDE SEQUENCE [LARGE SCALE GENOMIC DNA]</scope>
    <source>
        <strain evidence="1 2">DSM 3074</strain>
    </source>
</reference>
<sequence length="90" mass="10709">MKPNIPVENFVKHYGFKYCKKPYNSCAYLCMARGCEMIFVSSQRVAIIPWKENDPRIHKKANCRYRDKRTALEIFYLLVKNNAVMLEWEG</sequence>
<name>A0A1M6C5T0_9FIRM</name>
<proteinExistence type="predicted"/>